<keyword evidence="3" id="KW-0964">Secreted</keyword>
<keyword evidence="9" id="KW-1185">Reference proteome</keyword>
<evidence type="ECO:0000256" key="7">
    <source>
        <dbReference type="SAM" id="MobiDB-lite"/>
    </source>
</evidence>
<dbReference type="GO" id="GO:0005576">
    <property type="term" value="C:extracellular region"/>
    <property type="evidence" value="ECO:0007669"/>
    <property type="project" value="UniProtKB-SubCell"/>
</dbReference>
<dbReference type="InterPro" id="IPR008801">
    <property type="entry name" value="RALF"/>
</dbReference>
<dbReference type="EMBL" id="JAKUCV010001512">
    <property type="protein sequence ID" value="KAJ4846056.1"/>
    <property type="molecule type" value="Genomic_DNA"/>
</dbReference>
<dbReference type="GO" id="GO:0040008">
    <property type="term" value="P:regulation of growth"/>
    <property type="evidence" value="ECO:0007669"/>
    <property type="project" value="UniProtKB-ARBA"/>
</dbReference>
<evidence type="ECO:0000256" key="4">
    <source>
        <dbReference type="ARBA" id="ARBA00022702"/>
    </source>
</evidence>
<gene>
    <name evidence="8" type="ORF">Tsubulata_002576</name>
</gene>
<keyword evidence="4" id="KW-0372">Hormone</keyword>
<dbReference type="Pfam" id="PF05498">
    <property type="entry name" value="RALF"/>
    <property type="match status" value="1"/>
</dbReference>
<evidence type="ECO:0000256" key="5">
    <source>
        <dbReference type="ARBA" id="ARBA00022729"/>
    </source>
</evidence>
<dbReference type="Proteomes" id="UP001141552">
    <property type="component" value="Unassembled WGS sequence"/>
</dbReference>
<keyword evidence="5" id="KW-0732">Signal</keyword>
<protein>
    <recommendedName>
        <fullName evidence="10">Protein RALF-like 32</fullName>
    </recommendedName>
</protein>
<feature type="region of interest" description="Disordered" evidence="7">
    <location>
        <begin position="113"/>
        <end position="135"/>
    </location>
</feature>
<comment type="subcellular location">
    <subcellularLocation>
        <location evidence="1">Secreted</location>
    </subcellularLocation>
</comment>
<evidence type="ECO:0000256" key="1">
    <source>
        <dbReference type="ARBA" id="ARBA00004613"/>
    </source>
</evidence>
<reference evidence="8" key="1">
    <citation type="submission" date="2022-02" db="EMBL/GenBank/DDBJ databases">
        <authorList>
            <person name="Henning P.M."/>
            <person name="McCubbin A.G."/>
            <person name="Shore J.S."/>
        </authorList>
    </citation>
    <scope>NUCLEOTIDE SEQUENCE</scope>
    <source>
        <strain evidence="8">F60SS</strain>
        <tissue evidence="8">Leaves</tissue>
    </source>
</reference>
<dbReference type="GO" id="GO:0019722">
    <property type="term" value="P:calcium-mediated signaling"/>
    <property type="evidence" value="ECO:0007669"/>
    <property type="project" value="TreeGrafter"/>
</dbReference>
<dbReference type="OrthoDB" id="1921542at2759"/>
<comment type="similarity">
    <text evidence="2">Belongs to the plant rapid alkalinization factor (RALF) family.</text>
</comment>
<comment type="caution">
    <text evidence="8">The sequence shown here is derived from an EMBL/GenBank/DDBJ whole genome shotgun (WGS) entry which is preliminary data.</text>
</comment>
<accession>A0A9Q0GAD7</accession>
<organism evidence="8 9">
    <name type="scientific">Turnera subulata</name>
    <dbReference type="NCBI Taxonomy" id="218843"/>
    <lineage>
        <taxon>Eukaryota</taxon>
        <taxon>Viridiplantae</taxon>
        <taxon>Streptophyta</taxon>
        <taxon>Embryophyta</taxon>
        <taxon>Tracheophyta</taxon>
        <taxon>Spermatophyta</taxon>
        <taxon>Magnoliopsida</taxon>
        <taxon>eudicotyledons</taxon>
        <taxon>Gunneridae</taxon>
        <taxon>Pentapetalae</taxon>
        <taxon>rosids</taxon>
        <taxon>fabids</taxon>
        <taxon>Malpighiales</taxon>
        <taxon>Passifloraceae</taxon>
        <taxon>Turnera</taxon>
    </lineage>
</organism>
<evidence type="ECO:0000256" key="3">
    <source>
        <dbReference type="ARBA" id="ARBA00022525"/>
    </source>
</evidence>
<evidence type="ECO:0000256" key="6">
    <source>
        <dbReference type="ARBA" id="ARBA00023157"/>
    </source>
</evidence>
<evidence type="ECO:0008006" key="10">
    <source>
        <dbReference type="Google" id="ProtNLM"/>
    </source>
</evidence>
<evidence type="ECO:0000313" key="8">
    <source>
        <dbReference type="EMBL" id="KAJ4846056.1"/>
    </source>
</evidence>
<dbReference type="PANTHER" id="PTHR33136:SF4">
    <property type="entry name" value="PROTEIN RALF-LIKE 32"/>
    <property type="match status" value="1"/>
</dbReference>
<name>A0A9Q0GAD7_9ROSI</name>
<dbReference type="PANTHER" id="PTHR33136">
    <property type="entry name" value="RAPID ALKALINIZATION FACTOR-LIKE"/>
    <property type="match status" value="1"/>
</dbReference>
<evidence type="ECO:0000256" key="2">
    <source>
        <dbReference type="ARBA" id="ARBA00009178"/>
    </source>
</evidence>
<proteinExistence type="inferred from homology"/>
<evidence type="ECO:0000313" key="9">
    <source>
        <dbReference type="Proteomes" id="UP001141552"/>
    </source>
</evidence>
<sequence length="147" mass="16664">MRFPLPPFTGRKNIPHYSTIKCFENKNVKGTAPVTNMEPKSLHFFFFLVTLILVYMGKMGTSSTLSSRVCHGSIAQCNEEFEFLMESDISRRFLEDRGHISYGALHRDQPACREGERGQSYSSSCLPPPSNAPSRGCSRIYRCRSDD</sequence>
<keyword evidence="6" id="KW-1015">Disulfide bond</keyword>
<reference evidence="8" key="2">
    <citation type="journal article" date="2023" name="Plants (Basel)">
        <title>Annotation of the Turnera subulata (Passifloraceae) Draft Genome Reveals the S-Locus Evolved after the Divergence of Turneroideae from Passifloroideae in a Stepwise Manner.</title>
        <authorList>
            <person name="Henning P.M."/>
            <person name="Roalson E.H."/>
            <person name="Mir W."/>
            <person name="McCubbin A.G."/>
            <person name="Shore J.S."/>
        </authorList>
    </citation>
    <scope>NUCLEOTIDE SEQUENCE</scope>
    <source>
        <strain evidence="8">F60SS</strain>
    </source>
</reference>
<dbReference type="GO" id="GO:0005179">
    <property type="term" value="F:hormone activity"/>
    <property type="evidence" value="ECO:0007669"/>
    <property type="project" value="UniProtKB-KW"/>
</dbReference>
<dbReference type="AlphaFoldDB" id="A0A9Q0GAD7"/>
<dbReference type="GO" id="GO:0009506">
    <property type="term" value="C:plasmodesma"/>
    <property type="evidence" value="ECO:0007669"/>
    <property type="project" value="TreeGrafter"/>
</dbReference>